<dbReference type="InterPro" id="IPR029016">
    <property type="entry name" value="GAF-like_dom_sf"/>
</dbReference>
<dbReference type="EMBL" id="SOHE01000048">
    <property type="protein sequence ID" value="TFD49658.1"/>
    <property type="molecule type" value="Genomic_DNA"/>
</dbReference>
<dbReference type="Pfam" id="PF01590">
    <property type="entry name" value="GAF"/>
    <property type="match status" value="1"/>
</dbReference>
<dbReference type="Proteomes" id="UP000297447">
    <property type="component" value="Unassembled WGS sequence"/>
</dbReference>
<dbReference type="GO" id="GO:0003723">
    <property type="term" value="F:RNA binding"/>
    <property type="evidence" value="ECO:0007669"/>
    <property type="project" value="InterPro"/>
</dbReference>
<dbReference type="InterPro" id="IPR003018">
    <property type="entry name" value="GAF"/>
</dbReference>
<comment type="caution">
    <text evidence="2">The sequence shown here is derived from an EMBL/GenBank/DDBJ whole genome shotgun (WGS) entry which is preliminary data.</text>
</comment>
<accession>A0A4R9A0H2</accession>
<name>A0A4R9A0H2_9MICO</name>
<dbReference type="SUPFAM" id="SSF55781">
    <property type="entry name" value="GAF domain-like"/>
    <property type="match status" value="1"/>
</dbReference>
<organism evidence="2 3">
    <name type="scientific">Cryobacterium frigoriphilum</name>
    <dbReference type="NCBI Taxonomy" id="1259150"/>
    <lineage>
        <taxon>Bacteria</taxon>
        <taxon>Bacillati</taxon>
        <taxon>Actinomycetota</taxon>
        <taxon>Actinomycetes</taxon>
        <taxon>Micrococcales</taxon>
        <taxon>Microbacteriaceae</taxon>
        <taxon>Cryobacterium</taxon>
    </lineage>
</organism>
<dbReference type="RefSeq" id="WP_134519676.1">
    <property type="nucleotide sequence ID" value="NZ_SOHE01000048.1"/>
</dbReference>
<dbReference type="InterPro" id="IPR005561">
    <property type="entry name" value="ANTAR"/>
</dbReference>
<evidence type="ECO:0000313" key="2">
    <source>
        <dbReference type="EMBL" id="TFD49658.1"/>
    </source>
</evidence>
<dbReference type="SMART" id="SM01012">
    <property type="entry name" value="ANTAR"/>
    <property type="match status" value="1"/>
</dbReference>
<feature type="domain" description="ANTAR" evidence="1">
    <location>
        <begin position="156"/>
        <end position="225"/>
    </location>
</feature>
<dbReference type="OrthoDB" id="7466251at2"/>
<keyword evidence="3" id="KW-1185">Reference proteome</keyword>
<gene>
    <name evidence="2" type="ORF">E3T55_11350</name>
</gene>
<sequence>MSDRFAFETAVNVLLRSSASGTSLCQPFLTTLPVDGAAISTLGPPFARETLCATDATAARFDEIQLDLGEGPLWSAAETRRPMLVGDIRGPADAATESRWPTLREHSASLEIAAVYAFPLMVGSLTVGAVDLHSRVAGLLDPGQVVDAQVLAGIAARHVLRRALSGSAHEAQPDEDGELSRRAVHQATGMVLAQLNSTAGDALLIIHGHAFASGRSVRAVAADVVARRLDFSALDES</sequence>
<evidence type="ECO:0000259" key="1">
    <source>
        <dbReference type="SMART" id="SM01012"/>
    </source>
</evidence>
<protein>
    <submittedName>
        <fullName evidence="2">GAF domain-containing protein</fullName>
    </submittedName>
</protein>
<evidence type="ECO:0000313" key="3">
    <source>
        <dbReference type="Proteomes" id="UP000297447"/>
    </source>
</evidence>
<dbReference type="Gene3D" id="3.30.450.40">
    <property type="match status" value="1"/>
</dbReference>
<dbReference type="AlphaFoldDB" id="A0A4R9A0H2"/>
<proteinExistence type="predicted"/>
<reference evidence="2 3" key="1">
    <citation type="submission" date="2019-03" db="EMBL/GenBank/DDBJ databases">
        <title>Genomics of glacier-inhabiting Cryobacterium strains.</title>
        <authorList>
            <person name="Liu Q."/>
            <person name="Xin Y.-H."/>
        </authorList>
    </citation>
    <scope>NUCLEOTIDE SEQUENCE [LARGE SCALE GENOMIC DNA]</scope>
    <source>
        <strain evidence="2 3">Hh14</strain>
    </source>
</reference>